<dbReference type="RefSeq" id="WP_145770844.1">
    <property type="nucleotide sequence ID" value="NZ_LR778301.1"/>
</dbReference>
<accession>A0A6S6Y252</accession>
<dbReference type="InterPro" id="IPR027051">
    <property type="entry name" value="XdhC_Rossmann_dom"/>
</dbReference>
<dbReference type="InterPro" id="IPR052698">
    <property type="entry name" value="MoCofactor_Util/Proc"/>
</dbReference>
<dbReference type="EMBL" id="LR778301">
    <property type="protein sequence ID" value="CAB1369286.1"/>
    <property type="molecule type" value="Genomic_DNA"/>
</dbReference>
<dbReference type="Proteomes" id="UP000515733">
    <property type="component" value="Chromosome"/>
</dbReference>
<dbReference type="Pfam" id="PF02625">
    <property type="entry name" value="XdhC_CoxI"/>
    <property type="match status" value="1"/>
</dbReference>
<gene>
    <name evidence="3" type="ORF">DENOEST_2121</name>
</gene>
<dbReference type="OrthoDB" id="9815497at2"/>
<evidence type="ECO:0000259" key="1">
    <source>
        <dbReference type="Pfam" id="PF02625"/>
    </source>
</evidence>
<organism evidence="3 4">
    <name type="scientific">Denitratisoma oestradiolicum</name>
    <dbReference type="NCBI Taxonomy" id="311182"/>
    <lineage>
        <taxon>Bacteria</taxon>
        <taxon>Pseudomonadati</taxon>
        <taxon>Pseudomonadota</taxon>
        <taxon>Betaproteobacteria</taxon>
        <taxon>Nitrosomonadales</taxon>
        <taxon>Sterolibacteriaceae</taxon>
        <taxon>Denitratisoma</taxon>
    </lineage>
</organism>
<dbReference type="Pfam" id="PF13478">
    <property type="entry name" value="XdhC_C"/>
    <property type="match status" value="1"/>
</dbReference>
<protein>
    <submittedName>
        <fullName evidence="3">Xanthine dehydrogenase accessory factor</fullName>
    </submittedName>
</protein>
<dbReference type="InterPro" id="IPR003777">
    <property type="entry name" value="XdhC_CoxI"/>
</dbReference>
<feature type="domain" description="XdhC Rossmann" evidence="2">
    <location>
        <begin position="186"/>
        <end position="326"/>
    </location>
</feature>
<dbReference type="Gene3D" id="3.40.50.720">
    <property type="entry name" value="NAD(P)-binding Rossmann-like Domain"/>
    <property type="match status" value="1"/>
</dbReference>
<evidence type="ECO:0000259" key="2">
    <source>
        <dbReference type="Pfam" id="PF13478"/>
    </source>
</evidence>
<dbReference type="PANTHER" id="PTHR30388">
    <property type="entry name" value="ALDEHYDE OXIDOREDUCTASE MOLYBDENUM COFACTOR ASSEMBLY PROTEIN"/>
    <property type="match status" value="1"/>
</dbReference>
<reference evidence="3 4" key="1">
    <citation type="submission" date="2020-03" db="EMBL/GenBank/DDBJ databases">
        <authorList>
            <consortium name="Genoscope - CEA"/>
            <person name="William W."/>
        </authorList>
    </citation>
    <scope>NUCLEOTIDE SEQUENCE [LARGE SCALE GENOMIC DNA]</scope>
    <source>
        <strain evidence="4">DSM 16959</strain>
    </source>
</reference>
<name>A0A6S6Y252_9PROT</name>
<dbReference type="AlphaFoldDB" id="A0A6S6Y252"/>
<dbReference type="KEGG" id="doe:DENOEST_2121"/>
<keyword evidence="4" id="KW-1185">Reference proteome</keyword>
<sequence>MASDHDDILRQLRAWQQAGQGTALATVVRTWGSSPRPVGSHLAVEVGGGFVGSVSGGCIEGAVIGEAKALMADGRSRLLEFGVSDEQAWEVGLACGGRVQVLVQGLAGSLLDALLAARMDNRPVALVTRLSDGCQCLVEAGIAKGDLVLDDRLLAAVSARLQGEQSGLLEADENLFVRVYLGAPRLLIVGAVHIAQSLAPMARLAGYEVTVIDPRRAFASPERFPGVYLSDEWPDEALARLAPDARTAVVTLSHDPKLDDPALIAALNSPAFYIGALGSTRTHAKRVARLTDEGLGEQLARIHAPVGLDLGGRAPAEIAVSVLAQIIRCRYRGEPA</sequence>
<evidence type="ECO:0000313" key="4">
    <source>
        <dbReference type="Proteomes" id="UP000515733"/>
    </source>
</evidence>
<dbReference type="PANTHER" id="PTHR30388:SF4">
    <property type="entry name" value="MOLYBDENUM COFACTOR INSERTION CHAPERONE PAOD"/>
    <property type="match status" value="1"/>
</dbReference>
<feature type="domain" description="XdhC- CoxI" evidence="1">
    <location>
        <begin position="15"/>
        <end position="82"/>
    </location>
</feature>
<proteinExistence type="predicted"/>
<evidence type="ECO:0000313" key="3">
    <source>
        <dbReference type="EMBL" id="CAB1369286.1"/>
    </source>
</evidence>